<evidence type="ECO:0000313" key="15">
    <source>
        <dbReference type="Proteomes" id="UP000244948"/>
    </source>
</evidence>
<keyword evidence="5" id="KW-1134">Transmembrane beta strand</keyword>
<dbReference type="SUPFAM" id="SSF54523">
    <property type="entry name" value="Pili subunits"/>
    <property type="match status" value="1"/>
</dbReference>
<comment type="similarity">
    <text evidence="3">Belongs to the autotransporter-2 (AT-2) (TC 1.B.40) family.</text>
</comment>
<feature type="domain" description="Trimeric autotransporter adhesin YadA-like stalk" evidence="13">
    <location>
        <begin position="464"/>
        <end position="505"/>
    </location>
</feature>
<proteinExistence type="inferred from homology"/>
<evidence type="ECO:0000256" key="5">
    <source>
        <dbReference type="ARBA" id="ARBA00022452"/>
    </source>
</evidence>
<keyword evidence="9" id="KW-0472">Membrane</keyword>
<dbReference type="GO" id="GO:0045098">
    <property type="term" value="C:type III intermediate filament"/>
    <property type="evidence" value="ECO:0007669"/>
    <property type="project" value="TreeGrafter"/>
</dbReference>
<feature type="domain" description="Trimeric autotransporter adhesin YadA-like stalk" evidence="13">
    <location>
        <begin position="2"/>
        <end position="28"/>
    </location>
</feature>
<evidence type="ECO:0008006" key="16">
    <source>
        <dbReference type="Google" id="ProtNLM"/>
    </source>
</evidence>
<evidence type="ECO:0000256" key="6">
    <source>
        <dbReference type="ARBA" id="ARBA00022692"/>
    </source>
</evidence>
<dbReference type="PANTHER" id="PTHR34707">
    <property type="entry name" value="VIMENTIN-TYPE INTERMEDIATE FILAMENT-ASSOCIATED COILED-COIL PROTEIN"/>
    <property type="match status" value="1"/>
</dbReference>
<evidence type="ECO:0000256" key="1">
    <source>
        <dbReference type="ARBA" id="ARBA00004241"/>
    </source>
</evidence>
<evidence type="ECO:0000256" key="11">
    <source>
        <dbReference type="SAM" id="MobiDB-lite"/>
    </source>
</evidence>
<dbReference type="Gene3D" id="3.30.1300.30">
    <property type="entry name" value="GSPII I/J protein-like"/>
    <property type="match status" value="1"/>
</dbReference>
<evidence type="ECO:0000256" key="4">
    <source>
        <dbReference type="ARBA" id="ARBA00022448"/>
    </source>
</evidence>
<gene>
    <name evidence="14" type="ORF">DC082_09600</name>
</gene>
<feature type="domain" description="Trimeric autotransporter adhesin YadA-like stalk" evidence="13">
    <location>
        <begin position="251"/>
        <end position="293"/>
    </location>
</feature>
<evidence type="ECO:0000256" key="2">
    <source>
        <dbReference type="ARBA" id="ARBA00004442"/>
    </source>
</evidence>
<feature type="domain" description="Trimeric autotransporter adhesin YadA-like stalk" evidence="13">
    <location>
        <begin position="1677"/>
        <end position="1720"/>
    </location>
</feature>
<feature type="domain" description="Trimeric autotransporter adhesin YadA-like stalk" evidence="13">
    <location>
        <begin position="897"/>
        <end position="938"/>
    </location>
</feature>
<dbReference type="Gene3D" id="6.10.250.1980">
    <property type="match status" value="3"/>
</dbReference>
<sequence length="2094" mass="220108">MNGSQLDKTNQDVAANRNDINLVSKSLNAVGNRVAITEEQITSISKSVENNAKDIAQNKQDITDVSGRVSKNETNITQNKQDIQSVMSGKAGLLVLGENSEILFNPDLAADRTQFNIGGVDSEGEVVTRKITGLTAGEIAQNSTDAINGAQLYTVNQQNSKALMGKKAQLNADGTLKDIDFAGAVGASSPVNSVYDGLSTLNSRIVSGKAGLVQLSEDGKKLVIDNVAGKTATIFDFANVDSEGKVTARTLTGIAVGDVSENSTDAVNGSQLNKTNKSVAENKDAIAKNRTDIDAHQKVNQEAISGLDGRVKTNADAIAQNKQDIETHQKANQEAISDLDGRVKTNTDAIAQNKQDITIVSDQVSKNEGNIAQNRTDIDQNRADIDAHQKANQEAFGKLDGRVTTNTNDIAKNSTAIQSVMSGKAGLLVLGENSEIVFNPDLAADRTQFNIGGVDSEGEVVTRKITGLTAGEIAQNSTDAINGAQLYTVNQQNSNALMGKKAQLNADGTLKEIDFADAVGASSPVNSVYDGLSTLNSRIVSGKAGLVQLSEDGKKLVIDNVAGKTATAFDFANIDSEGKVAPRTLTGVAAGDVSENSTDAVNGSQLNKTNKSVAENKDAIAQNKQDIETHQKANQEAFGKLDGRVTANTETIKTTNENLNNVTKRVTDNESSIESLGSRVTTNEAGITSLGKDIETNTGAIAKNQEDIKTVTEQTSKNTNDIAKNSTAIQSVLGGKAGLLVLGENSEILFNPELAADRTQFNIGGVDSEGEVVTRKITGLTAGEIAQNSTDVINGAQLYTVNQQNSKALMGENAQLNADGTLKEIDFAGAVGASSPINNVYDGLSTLNSRIVSGKAGLVQLSEDGKKLVIDNIAGKTATTFDFANIDSEGKVTARTLTGVAEGDVSENSTEAVNGSQLFQTNSNVLDNTRAIAKNRTDIEANQTAISGLDDRIVTNTKSIETTNENLKNVSDQVGVNEKAIAENKDAIDKNRTDIDAHQKANQEAFGKLDGRVTTNTNDIAKNSTAIQSVMGGKAGLLVLGENSEILFNPDLVADRTQFNIGGVDSEGEVVTRKITGLTAGEIAQNSTDAINGAQLYTVNQQNSKALMGENAQLNADGTLKEIDFAGAVGASSPVNSVYDGLSTLNSRIVSGKAGLVQLSEDGKKLVIDNVAGKTATAFDFANVDSEGKVTARTLTGVAEGDVSENSTEAVNGSQLFQTNSNVLDNTRAIAKNRTDIEANQEAIIGLDGRVTENTETIKTTNENLNNVTKRVTDNESSIESLGSRVTTNEAGIISLGKDIELNTKDIAQNKQDITNVTKRVSENEDHIAQNSEVIAKGLNFAADSGERNLQLGDKLSFIGGADSTQLSDNNIGININNQGEIEVKLAKNLHIDSVQAGNTQLNGSGLSILDGPSVTTNGIYAGNKVISGLSAGEKDDDAVNKAQLDRVAQQLNEGLNLGLNFAGDDGQSHNYKQGETVHLLGGAEVQTLTDSNIGVNVDDAGNIEIKLAKDLNLTADGSIAMGDTTLNQRGLMIDGGPAITQLGIDMAGQKISDLAEGSVHANSKDAINGSQLYESNRAISLALMGEGDQGRLNPDGRLEKLDFSSAFTGVEEGTITSVYQGFDHLDKRMDSFNRSGGIFILGGSGQGKPNEIVINNEVASGRDTLNLAQDNGDTRKVTGVTAGDLSETSTDAVSGSQLNQTNQAVEINSNEIAQNRDDIKDLTGRVDQNSTNIGNIADALGGGASIDSDGKWTAPNFKDALQADTDINTVEDGFKHVTDRIDTINNSVGDISGKVESITKGESGVIQVHGDEIVIDDKLAHGGDFNIAKENGAGENRKLTGLAEGNIAPSSNEAVNGGQLYDANTAIANLLGGGAMVDSSGYVKYNTNGNNFTVGGKGYNSVAEAIQAIDQNQMFGTGEAVIYDKEGNKSTVGAITITGDQQASAINFAKADGAGRKVTGVADGYIGAGSTEAVNGGQIYEMNQSITQANQQIQNINYTLNHYNTRMNHIEKKVHENRKVASAGIASAMAMSSIPYIDYSKYSFGMGVGYYDGESAMSMGIQGRINDRAKYRVQFSYDTQNKVGIGAGVAFEF</sequence>
<accession>A0A2U2AID7</accession>
<feature type="domain" description="Trimeric autotransporter adhesin YadA-like stalk" evidence="13">
    <location>
        <begin position="130"/>
        <end position="170"/>
    </location>
</feature>
<dbReference type="SUPFAM" id="SSF101967">
    <property type="entry name" value="Adhesin YadA, collagen-binding domain"/>
    <property type="match status" value="5"/>
</dbReference>
<keyword evidence="4" id="KW-0813">Transport</keyword>
<keyword evidence="15" id="KW-1185">Reference proteome</keyword>
<dbReference type="Gene3D" id="1.20.5.340">
    <property type="match status" value="4"/>
</dbReference>
<feature type="domain" description="Trimeric autotransporter adhesin YadA-like stalk" evidence="13">
    <location>
        <begin position="1195"/>
        <end position="1236"/>
    </location>
</feature>
<protein>
    <recommendedName>
        <fullName evidence="16">Trimeric autotransporter adhesin YadA-like stalk domain-containing protein</fullName>
    </recommendedName>
</protein>
<dbReference type="InterPro" id="IPR005594">
    <property type="entry name" value="YadA_C"/>
</dbReference>
<evidence type="ECO:0000259" key="13">
    <source>
        <dbReference type="Pfam" id="PF05662"/>
    </source>
</evidence>
<evidence type="ECO:0000256" key="9">
    <source>
        <dbReference type="ARBA" id="ARBA00023136"/>
    </source>
</evidence>
<dbReference type="Gene3D" id="2.20.70.140">
    <property type="match status" value="2"/>
</dbReference>
<comment type="subcellular location">
    <subcellularLocation>
        <location evidence="2">Cell outer membrane</location>
    </subcellularLocation>
    <subcellularLocation>
        <location evidence="1">Cell surface</location>
    </subcellularLocation>
</comment>
<dbReference type="InterPro" id="IPR011049">
    <property type="entry name" value="Serralysin-like_metalloprot_C"/>
</dbReference>
<feature type="region of interest" description="Disordered" evidence="11">
    <location>
        <begin position="1670"/>
        <end position="1700"/>
    </location>
</feature>
<feature type="domain" description="Trimeric autotransporter adhesin YadA-like stalk" evidence="13">
    <location>
        <begin position="1074"/>
        <end position="1114"/>
    </location>
</feature>
<evidence type="ECO:0000259" key="12">
    <source>
        <dbReference type="Pfam" id="PF03895"/>
    </source>
</evidence>
<evidence type="ECO:0000313" key="14">
    <source>
        <dbReference type="EMBL" id="PWD82400.1"/>
    </source>
</evidence>
<dbReference type="GO" id="GO:0009986">
    <property type="term" value="C:cell surface"/>
    <property type="evidence" value="ECO:0007669"/>
    <property type="project" value="UniProtKB-SubCell"/>
</dbReference>
<keyword evidence="10" id="KW-0998">Cell outer membrane</keyword>
<evidence type="ECO:0000256" key="10">
    <source>
        <dbReference type="ARBA" id="ARBA00023237"/>
    </source>
</evidence>
<comment type="caution">
    <text evidence="14">The sequence shown here is derived from an EMBL/GenBank/DDBJ whole genome shotgun (WGS) entry which is preliminary data.</text>
</comment>
<feature type="domain" description="Trimeric autotransporter adhesin YadA-like stalk" evidence="13">
    <location>
        <begin position="776"/>
        <end position="816"/>
    </location>
</feature>
<dbReference type="Proteomes" id="UP000244948">
    <property type="component" value="Unassembled WGS sequence"/>
</dbReference>
<dbReference type="InterPro" id="IPR045584">
    <property type="entry name" value="Pilin-like"/>
</dbReference>
<feature type="domain" description="Trimeric autotransporter adhesin YadA-like stalk" evidence="13">
    <location>
        <begin position="585"/>
        <end position="626"/>
    </location>
</feature>
<keyword evidence="8" id="KW-0653">Protein transport</keyword>
<feature type="domain" description="Trimeric autotransporter adhesin YadA-like stalk" evidence="13">
    <location>
        <begin position="1958"/>
        <end position="1998"/>
    </location>
</feature>
<evidence type="ECO:0000256" key="8">
    <source>
        <dbReference type="ARBA" id="ARBA00022927"/>
    </source>
</evidence>
<dbReference type="GO" id="GO:0009279">
    <property type="term" value="C:cell outer membrane"/>
    <property type="evidence" value="ECO:0007669"/>
    <property type="project" value="UniProtKB-SubCell"/>
</dbReference>
<feature type="domain" description="Trimeric autotransporter adhesin YadA-like stalk" evidence="13">
    <location>
        <begin position="1839"/>
        <end position="1874"/>
    </location>
</feature>
<keyword evidence="7" id="KW-0732">Signal</keyword>
<dbReference type="PANTHER" id="PTHR34707:SF1">
    <property type="entry name" value="VIMENTIN-TYPE INTERMEDIATE FILAMENT-ASSOCIATED COILED-COIL PROTEIN"/>
    <property type="match status" value="1"/>
</dbReference>
<evidence type="ECO:0000256" key="3">
    <source>
        <dbReference type="ARBA" id="ARBA00005848"/>
    </source>
</evidence>
<feature type="compositionally biased region" description="Polar residues" evidence="11">
    <location>
        <begin position="1687"/>
        <end position="1700"/>
    </location>
</feature>
<dbReference type="InterPro" id="IPR008635">
    <property type="entry name" value="Coiled_stalk_dom"/>
</dbReference>
<feature type="domain" description="Trimeric autotransporter adhesin YadA-like C-terminal membrane anchor" evidence="12">
    <location>
        <begin position="2042"/>
        <end position="2094"/>
    </location>
</feature>
<dbReference type="Pfam" id="PF03895">
    <property type="entry name" value="YadA_anchor"/>
    <property type="match status" value="1"/>
</dbReference>
<name>A0A2U2AID7_9GAMM</name>
<keyword evidence="6" id="KW-0812">Transmembrane</keyword>
<reference evidence="14 15" key="1">
    <citation type="journal article" date="2018" name="Genome Announc.">
        <title>Ignatzschineria cameli sp. nov., isolated from necrotic foot tissue of dromedaries (Camelus dromedarius) and associated maggots (Wohlfahrtia species) in Dubai.</title>
        <authorList>
            <person name="Tsang C.C."/>
            <person name="Tang J.Y."/>
            <person name="Fong J.Y."/>
            <person name="Kinne J."/>
            <person name="Lee H.H."/>
            <person name="Joseph M."/>
            <person name="Jose S."/>
            <person name="Schuster R.K."/>
            <person name="Tang Y."/>
            <person name="Sivakumar S."/>
            <person name="Chen J.H."/>
            <person name="Teng J.L."/>
            <person name="Lau S.K."/>
            <person name="Wernery U."/>
            <person name="Woo P.C."/>
        </authorList>
    </citation>
    <scope>NUCLEOTIDE SEQUENCE [LARGE SCALE GENOMIC DNA]</scope>
    <source>
        <strain evidence="14 15">KCTC 22643</strain>
    </source>
</reference>
<dbReference type="EMBL" id="QEWR01000006">
    <property type="protein sequence ID" value="PWD82400.1"/>
    <property type="molecule type" value="Genomic_DNA"/>
</dbReference>
<organism evidence="14 15">
    <name type="scientific">Ignatzschineria indica</name>
    <dbReference type="NCBI Taxonomy" id="472583"/>
    <lineage>
        <taxon>Bacteria</taxon>
        <taxon>Pseudomonadati</taxon>
        <taxon>Pseudomonadota</taxon>
        <taxon>Gammaproteobacteria</taxon>
        <taxon>Cardiobacteriales</taxon>
        <taxon>Ignatzschineriaceae</taxon>
        <taxon>Ignatzschineria</taxon>
    </lineage>
</organism>
<dbReference type="GO" id="GO:0015031">
    <property type="term" value="P:protein transport"/>
    <property type="evidence" value="ECO:0007669"/>
    <property type="project" value="UniProtKB-KW"/>
</dbReference>
<feature type="domain" description="Trimeric autotransporter adhesin YadA-like stalk" evidence="13">
    <location>
        <begin position="1427"/>
        <end position="1464"/>
    </location>
</feature>
<evidence type="ECO:0000256" key="7">
    <source>
        <dbReference type="ARBA" id="ARBA00022729"/>
    </source>
</evidence>
<feature type="domain" description="Trimeric autotransporter adhesin YadA-like stalk" evidence="13">
    <location>
        <begin position="1551"/>
        <end position="1585"/>
    </location>
</feature>
<dbReference type="Gene3D" id="1.20.5.170">
    <property type="match status" value="12"/>
</dbReference>
<dbReference type="Pfam" id="PF05662">
    <property type="entry name" value="YadA_stalk"/>
    <property type="match status" value="14"/>
</dbReference>